<dbReference type="GeneID" id="43638435"/>
<protein>
    <submittedName>
        <fullName evidence="2">Uncharacterized protein</fullName>
    </submittedName>
</protein>
<reference evidence="2 3" key="1">
    <citation type="submission" date="2019-04" db="EMBL/GenBank/DDBJ databases">
        <title>Friends and foes A comparative genomics study of 23 Aspergillus species from section Flavi.</title>
        <authorList>
            <consortium name="DOE Joint Genome Institute"/>
            <person name="Kjaerbolling I."/>
            <person name="Vesth T."/>
            <person name="Frisvad J.C."/>
            <person name="Nybo J.L."/>
            <person name="Theobald S."/>
            <person name="Kildgaard S."/>
            <person name="Isbrandt T."/>
            <person name="Kuo A."/>
            <person name="Sato A."/>
            <person name="Lyhne E.K."/>
            <person name="Kogle M.E."/>
            <person name="Wiebenga A."/>
            <person name="Kun R.S."/>
            <person name="Lubbers R.J."/>
            <person name="Makela M.R."/>
            <person name="Barry K."/>
            <person name="Chovatia M."/>
            <person name="Clum A."/>
            <person name="Daum C."/>
            <person name="Haridas S."/>
            <person name="He G."/>
            <person name="LaButti K."/>
            <person name="Lipzen A."/>
            <person name="Mondo S."/>
            <person name="Riley R."/>
            <person name="Salamov A."/>
            <person name="Simmons B.A."/>
            <person name="Magnuson J.K."/>
            <person name="Henrissat B."/>
            <person name="Mortensen U.H."/>
            <person name="Larsen T.O."/>
            <person name="Devries R.P."/>
            <person name="Grigoriev I.V."/>
            <person name="Machida M."/>
            <person name="Baker S.E."/>
            <person name="Andersen M.R."/>
        </authorList>
    </citation>
    <scope>NUCLEOTIDE SEQUENCE [LARGE SCALE GENOMIC DNA]</scope>
    <source>
        <strain evidence="2 3">CBS 117625</strain>
    </source>
</reference>
<dbReference type="Proteomes" id="UP000325672">
    <property type="component" value="Unassembled WGS sequence"/>
</dbReference>
<proteinExistence type="predicted"/>
<dbReference type="AlphaFoldDB" id="A0A5N6SZ31"/>
<gene>
    <name evidence="2" type="ORF">BDV38DRAFT_243490</name>
</gene>
<evidence type="ECO:0000313" key="2">
    <source>
        <dbReference type="EMBL" id="KAE8139039.1"/>
    </source>
</evidence>
<evidence type="ECO:0000313" key="3">
    <source>
        <dbReference type="Proteomes" id="UP000325672"/>
    </source>
</evidence>
<dbReference type="RefSeq" id="XP_031915102.1">
    <property type="nucleotide sequence ID" value="XM_032054225.1"/>
</dbReference>
<accession>A0A5N6SZ31</accession>
<organism evidence="2 3">
    <name type="scientific">Aspergillus pseudotamarii</name>
    <dbReference type="NCBI Taxonomy" id="132259"/>
    <lineage>
        <taxon>Eukaryota</taxon>
        <taxon>Fungi</taxon>
        <taxon>Dikarya</taxon>
        <taxon>Ascomycota</taxon>
        <taxon>Pezizomycotina</taxon>
        <taxon>Eurotiomycetes</taxon>
        <taxon>Eurotiomycetidae</taxon>
        <taxon>Eurotiales</taxon>
        <taxon>Aspergillaceae</taxon>
        <taxon>Aspergillus</taxon>
        <taxon>Aspergillus subgen. Circumdati</taxon>
    </lineage>
</organism>
<dbReference type="EMBL" id="ML743568">
    <property type="protein sequence ID" value="KAE8139039.1"/>
    <property type="molecule type" value="Genomic_DNA"/>
</dbReference>
<evidence type="ECO:0000256" key="1">
    <source>
        <dbReference type="SAM" id="MobiDB-lite"/>
    </source>
</evidence>
<keyword evidence="3" id="KW-1185">Reference proteome</keyword>
<name>A0A5N6SZ31_ASPPS</name>
<sequence>MMLSLDVSTASLTFHIWIVTALFYTRDNRGRGTPPDVVFPTANSSMPRRGPKKSLETPGWRRRKRIGPFASSSV</sequence>
<feature type="region of interest" description="Disordered" evidence="1">
    <location>
        <begin position="28"/>
        <end position="74"/>
    </location>
</feature>